<name>A0A2B7WV03_9EURO</name>
<reference evidence="1 2" key="1">
    <citation type="submission" date="2017-10" db="EMBL/GenBank/DDBJ databases">
        <title>Comparative genomics in systemic dimorphic fungi from Ajellomycetaceae.</title>
        <authorList>
            <person name="Munoz J.F."/>
            <person name="Mcewen J.G."/>
            <person name="Clay O.K."/>
            <person name="Cuomo C.A."/>
        </authorList>
    </citation>
    <scope>NUCLEOTIDE SEQUENCE [LARGE SCALE GENOMIC DNA]</scope>
    <source>
        <strain evidence="1 2">UAMH5409</strain>
    </source>
</reference>
<dbReference type="EMBL" id="PDNB01000150">
    <property type="protein sequence ID" value="PGH03224.1"/>
    <property type="molecule type" value="Genomic_DNA"/>
</dbReference>
<organism evidence="1 2">
    <name type="scientific">Helicocarpus griseus UAMH5409</name>
    <dbReference type="NCBI Taxonomy" id="1447875"/>
    <lineage>
        <taxon>Eukaryota</taxon>
        <taxon>Fungi</taxon>
        <taxon>Dikarya</taxon>
        <taxon>Ascomycota</taxon>
        <taxon>Pezizomycotina</taxon>
        <taxon>Eurotiomycetes</taxon>
        <taxon>Eurotiomycetidae</taxon>
        <taxon>Onygenales</taxon>
        <taxon>Ajellomycetaceae</taxon>
        <taxon>Helicocarpus</taxon>
    </lineage>
</organism>
<dbReference type="AlphaFoldDB" id="A0A2B7WV03"/>
<protein>
    <submittedName>
        <fullName evidence="1">Uncharacterized protein</fullName>
    </submittedName>
</protein>
<evidence type="ECO:0000313" key="2">
    <source>
        <dbReference type="Proteomes" id="UP000223968"/>
    </source>
</evidence>
<gene>
    <name evidence="1" type="ORF">AJ79_07419</name>
</gene>
<accession>A0A2B7WV03</accession>
<proteinExistence type="predicted"/>
<sequence>MANSFVQRGNDDANISPAARVVIFDEKDDDYCTTSDEAGSLKRLSTQNAGFRHLNPAIQRVVVALHDSWEPPPQTVETPILQAQFCTSGWQKSLAGHEEGGCLGPKEGLLLLGRDRGAISKRKALPAAAVMVHKAPPEASHQDNISSVHFYVTFDGDGCLVPRRQIGYKLGERSASPVNEEVLREPRYPDRLLYPRMPLPSVILSWVGTGCEAMPDL</sequence>
<comment type="caution">
    <text evidence="1">The sequence shown here is derived from an EMBL/GenBank/DDBJ whole genome shotgun (WGS) entry which is preliminary data.</text>
</comment>
<keyword evidence="2" id="KW-1185">Reference proteome</keyword>
<dbReference type="Proteomes" id="UP000223968">
    <property type="component" value="Unassembled WGS sequence"/>
</dbReference>
<evidence type="ECO:0000313" key="1">
    <source>
        <dbReference type="EMBL" id="PGH03224.1"/>
    </source>
</evidence>